<proteinExistence type="predicted"/>
<reference evidence="2 3" key="1">
    <citation type="submission" date="2022-04" db="EMBL/GenBank/DDBJ databases">
        <title>The arsenic-methylating capacity of Chitinophaga filiformis YT5 during chitin decomposition.</title>
        <authorList>
            <person name="Chen G."/>
            <person name="Liang Y."/>
        </authorList>
    </citation>
    <scope>NUCLEOTIDE SEQUENCE [LARGE SCALE GENOMIC DNA]</scope>
    <source>
        <strain evidence="2 3">YT5</strain>
    </source>
</reference>
<keyword evidence="1" id="KW-1133">Transmembrane helix</keyword>
<sequence>MQTNNVFSAGRFGLYMRKHLVDNYRIYGMSAIVLTVLLLIMLLLNLSDNFRVQPAIGRLIPLYFIGMFMTGFIFTSLSFSELANKPQGIDYLLFPASQLEKYLSTLLVTTLGFQLIYHFAFYLAYLGIDAIVVSHSGQHMKNDLGEAFGHGPLVYFYYAWFFGQAVMLLGAVYFQKYTLIKTVFLFTIFLLCLYFLNMLFSYGFFGGRMVGWNAHFPFVGINVMLGEHPSEYAPQTHKFLMLPSSVGDGLLFFAKYLVTPMLWTLGYLRLRDKEM</sequence>
<feature type="transmembrane region" description="Helical" evidence="1">
    <location>
        <begin position="26"/>
        <end position="47"/>
    </location>
</feature>
<accession>A0ABY4I2S4</accession>
<evidence type="ECO:0008006" key="4">
    <source>
        <dbReference type="Google" id="ProtNLM"/>
    </source>
</evidence>
<keyword evidence="1" id="KW-0472">Membrane</keyword>
<dbReference type="Proteomes" id="UP000830198">
    <property type="component" value="Chromosome"/>
</dbReference>
<name>A0ABY4I2S4_CHIFI</name>
<feature type="transmembrane region" description="Helical" evidence="1">
    <location>
        <begin position="250"/>
        <end position="270"/>
    </location>
</feature>
<feature type="transmembrane region" description="Helical" evidence="1">
    <location>
        <begin position="59"/>
        <end position="82"/>
    </location>
</feature>
<feature type="transmembrane region" description="Helical" evidence="1">
    <location>
        <begin position="155"/>
        <end position="174"/>
    </location>
</feature>
<evidence type="ECO:0000313" key="3">
    <source>
        <dbReference type="Proteomes" id="UP000830198"/>
    </source>
</evidence>
<dbReference type="EMBL" id="CP095855">
    <property type="protein sequence ID" value="UPK69654.1"/>
    <property type="molecule type" value="Genomic_DNA"/>
</dbReference>
<keyword evidence="3" id="KW-1185">Reference proteome</keyword>
<gene>
    <name evidence="2" type="ORF">MYF79_32330</name>
</gene>
<feature type="transmembrane region" description="Helical" evidence="1">
    <location>
        <begin position="102"/>
        <end position="125"/>
    </location>
</feature>
<organism evidence="2 3">
    <name type="scientific">Chitinophaga filiformis</name>
    <name type="common">Myxococcus filiformis</name>
    <name type="synonym">Flexibacter filiformis</name>
    <dbReference type="NCBI Taxonomy" id="104663"/>
    <lineage>
        <taxon>Bacteria</taxon>
        <taxon>Pseudomonadati</taxon>
        <taxon>Bacteroidota</taxon>
        <taxon>Chitinophagia</taxon>
        <taxon>Chitinophagales</taxon>
        <taxon>Chitinophagaceae</taxon>
        <taxon>Chitinophaga</taxon>
    </lineage>
</organism>
<evidence type="ECO:0000256" key="1">
    <source>
        <dbReference type="SAM" id="Phobius"/>
    </source>
</evidence>
<keyword evidence="1" id="KW-0812">Transmembrane</keyword>
<feature type="transmembrane region" description="Helical" evidence="1">
    <location>
        <begin position="183"/>
        <end position="205"/>
    </location>
</feature>
<dbReference type="RefSeq" id="WP_247811932.1">
    <property type="nucleotide sequence ID" value="NZ_CP095855.1"/>
</dbReference>
<protein>
    <recommendedName>
        <fullName evidence="4">ABC-2 type transport system permease protein</fullName>
    </recommendedName>
</protein>
<evidence type="ECO:0000313" key="2">
    <source>
        <dbReference type="EMBL" id="UPK69654.1"/>
    </source>
</evidence>